<keyword evidence="3" id="KW-1185">Reference proteome</keyword>
<organism evidence="2 3">
    <name type="scientific">Dreissena polymorpha</name>
    <name type="common">Zebra mussel</name>
    <name type="synonym">Mytilus polymorpha</name>
    <dbReference type="NCBI Taxonomy" id="45954"/>
    <lineage>
        <taxon>Eukaryota</taxon>
        <taxon>Metazoa</taxon>
        <taxon>Spiralia</taxon>
        <taxon>Lophotrochozoa</taxon>
        <taxon>Mollusca</taxon>
        <taxon>Bivalvia</taxon>
        <taxon>Autobranchia</taxon>
        <taxon>Heteroconchia</taxon>
        <taxon>Euheterodonta</taxon>
        <taxon>Imparidentia</taxon>
        <taxon>Neoheterodontei</taxon>
        <taxon>Myida</taxon>
        <taxon>Dreissenoidea</taxon>
        <taxon>Dreissenidae</taxon>
        <taxon>Dreissena</taxon>
    </lineage>
</organism>
<dbReference type="AlphaFoldDB" id="A0A9D3YIX1"/>
<dbReference type="InterPro" id="IPR032466">
    <property type="entry name" value="Metal_Hydrolase"/>
</dbReference>
<dbReference type="Gene3D" id="3.20.20.140">
    <property type="entry name" value="Metal-dependent hydrolases"/>
    <property type="match status" value="1"/>
</dbReference>
<dbReference type="Proteomes" id="UP000828390">
    <property type="component" value="Unassembled WGS sequence"/>
</dbReference>
<reference evidence="2" key="1">
    <citation type="journal article" date="2019" name="bioRxiv">
        <title>The Genome of the Zebra Mussel, Dreissena polymorpha: A Resource for Invasive Species Research.</title>
        <authorList>
            <person name="McCartney M.A."/>
            <person name="Auch B."/>
            <person name="Kono T."/>
            <person name="Mallez S."/>
            <person name="Zhang Y."/>
            <person name="Obille A."/>
            <person name="Becker A."/>
            <person name="Abrahante J.E."/>
            <person name="Garbe J."/>
            <person name="Badalamenti J.P."/>
            <person name="Herman A."/>
            <person name="Mangelson H."/>
            <person name="Liachko I."/>
            <person name="Sullivan S."/>
            <person name="Sone E.D."/>
            <person name="Koren S."/>
            <person name="Silverstein K.A.T."/>
            <person name="Beckman K.B."/>
            <person name="Gohl D.M."/>
        </authorList>
    </citation>
    <scope>NUCLEOTIDE SEQUENCE</scope>
    <source>
        <strain evidence="2">Duluth1</strain>
        <tissue evidence="2">Whole animal</tissue>
    </source>
</reference>
<dbReference type="GO" id="GO:0016788">
    <property type="term" value="F:hydrolase activity, acting on ester bonds"/>
    <property type="evidence" value="ECO:0007669"/>
    <property type="project" value="InterPro"/>
</dbReference>
<reference evidence="2" key="2">
    <citation type="submission" date="2020-11" db="EMBL/GenBank/DDBJ databases">
        <authorList>
            <person name="McCartney M.A."/>
            <person name="Auch B."/>
            <person name="Kono T."/>
            <person name="Mallez S."/>
            <person name="Becker A."/>
            <person name="Gohl D.M."/>
            <person name="Silverstein K.A.T."/>
            <person name="Koren S."/>
            <person name="Bechman K.B."/>
            <person name="Herman A."/>
            <person name="Abrahante J.E."/>
            <person name="Garbe J."/>
        </authorList>
    </citation>
    <scope>NUCLEOTIDE SEQUENCE</scope>
    <source>
        <strain evidence="2">Duluth1</strain>
        <tissue evidence="2">Whole animal</tissue>
    </source>
</reference>
<gene>
    <name evidence="2" type="ORF">DPMN_074282</name>
</gene>
<name>A0A9D3YIX1_DREPO</name>
<dbReference type="InterPro" id="IPR001130">
    <property type="entry name" value="TatD-like"/>
</dbReference>
<dbReference type="Pfam" id="PF01026">
    <property type="entry name" value="TatD_DNase"/>
    <property type="match status" value="1"/>
</dbReference>
<protein>
    <submittedName>
        <fullName evidence="2">Uncharacterized protein</fullName>
    </submittedName>
</protein>
<evidence type="ECO:0000256" key="1">
    <source>
        <dbReference type="ARBA" id="ARBA00009275"/>
    </source>
</evidence>
<evidence type="ECO:0000313" key="3">
    <source>
        <dbReference type="Proteomes" id="UP000828390"/>
    </source>
</evidence>
<comment type="similarity">
    <text evidence="1">Belongs to the metallo-dependent hydrolases superfamily. TatD-type hydrolase family.</text>
</comment>
<dbReference type="EMBL" id="JAIWYP010000015">
    <property type="protein sequence ID" value="KAH3699326.1"/>
    <property type="molecule type" value="Genomic_DNA"/>
</dbReference>
<accession>A0A9D3YIX1</accession>
<dbReference type="SUPFAM" id="SSF51556">
    <property type="entry name" value="Metallo-dependent hydrolases"/>
    <property type="match status" value="1"/>
</dbReference>
<comment type="caution">
    <text evidence="2">The sequence shown here is derived from an EMBL/GenBank/DDBJ whole genome shotgun (WGS) entry which is preliminary data.</text>
</comment>
<evidence type="ECO:0000313" key="2">
    <source>
        <dbReference type="EMBL" id="KAH3699326.1"/>
    </source>
</evidence>
<sequence>MGELWFFDPPNYPREYPCVTGFGSAVGVHPKAPLRDVKRVVGQVERELRKNGMVALGEIGLDRSVPEEKWGRQEEMFVGL</sequence>
<proteinExistence type="inferred from homology"/>